<feature type="signal peptide" evidence="1">
    <location>
        <begin position="1"/>
        <end position="23"/>
    </location>
</feature>
<evidence type="ECO:0000313" key="3">
    <source>
        <dbReference type="Proteomes" id="UP000051952"/>
    </source>
</evidence>
<name>A0A0S4JJR0_BODSA</name>
<reference evidence="3" key="1">
    <citation type="submission" date="2015-09" db="EMBL/GenBank/DDBJ databases">
        <authorList>
            <consortium name="Pathogen Informatics"/>
        </authorList>
    </citation>
    <scope>NUCLEOTIDE SEQUENCE [LARGE SCALE GENOMIC DNA]</scope>
    <source>
        <strain evidence="3">Lake Konstanz</strain>
    </source>
</reference>
<dbReference type="VEuPathDB" id="TriTrypDB:BSAL_28905"/>
<evidence type="ECO:0000313" key="2">
    <source>
        <dbReference type="EMBL" id="CUG90807.1"/>
    </source>
</evidence>
<evidence type="ECO:0008006" key="4">
    <source>
        <dbReference type="Google" id="ProtNLM"/>
    </source>
</evidence>
<sequence>MLLPLRTVIVVALIAASSRGVSAMNVPPVISASGSYFEVGSAVGKAMVTFIDERWSRSQSTTSIEERRGLRDFNLSSYMLSCVL</sequence>
<organism evidence="2 3">
    <name type="scientific">Bodo saltans</name>
    <name type="common">Flagellated protozoan</name>
    <dbReference type="NCBI Taxonomy" id="75058"/>
    <lineage>
        <taxon>Eukaryota</taxon>
        <taxon>Discoba</taxon>
        <taxon>Euglenozoa</taxon>
        <taxon>Kinetoplastea</taxon>
        <taxon>Metakinetoplastina</taxon>
        <taxon>Eubodonida</taxon>
        <taxon>Bodonidae</taxon>
        <taxon>Bodo</taxon>
    </lineage>
</organism>
<gene>
    <name evidence="2" type="ORF">BSAL_28905</name>
</gene>
<protein>
    <recommendedName>
        <fullName evidence="4">Membrane-associated protein</fullName>
    </recommendedName>
</protein>
<evidence type="ECO:0000256" key="1">
    <source>
        <dbReference type="SAM" id="SignalP"/>
    </source>
</evidence>
<keyword evidence="3" id="KW-1185">Reference proteome</keyword>
<keyword evidence="1" id="KW-0732">Signal</keyword>
<proteinExistence type="predicted"/>
<dbReference type="EMBL" id="CYKH01001865">
    <property type="protein sequence ID" value="CUG90807.1"/>
    <property type="molecule type" value="Genomic_DNA"/>
</dbReference>
<dbReference type="AlphaFoldDB" id="A0A0S4JJR0"/>
<dbReference type="Proteomes" id="UP000051952">
    <property type="component" value="Unassembled WGS sequence"/>
</dbReference>
<accession>A0A0S4JJR0</accession>
<feature type="chain" id="PRO_5006622394" description="Membrane-associated protein" evidence="1">
    <location>
        <begin position="24"/>
        <end position="84"/>
    </location>
</feature>